<evidence type="ECO:0000256" key="4">
    <source>
        <dbReference type="ARBA" id="ARBA00022777"/>
    </source>
</evidence>
<dbReference type="AlphaFoldDB" id="A0A1A8YSH9"/>
<evidence type="ECO:0000256" key="5">
    <source>
        <dbReference type="ARBA" id="ARBA00022840"/>
    </source>
</evidence>
<sequence length="133" mass="15514">MTPFVTIRCFERIFDQIKGLNFHFPKSFPLQARELILKLCSKTAEERISAAEVKAHPWGHINMYVAKEEKCEEKSEEKCGEKSEDKCGEKSEDKCEEKRITGEVCYPPTLLQRHITRFNFCEGLCTTRIYECV</sequence>
<keyword evidence="1 6" id="KW-0723">Serine/threonine-protein kinase</keyword>
<keyword evidence="5" id="KW-0067">ATP-binding</keyword>
<dbReference type="EMBL" id="FLRD01000071">
    <property type="protein sequence ID" value="SBT34593.1"/>
    <property type="molecule type" value="Genomic_DNA"/>
</dbReference>
<organism evidence="6 9">
    <name type="scientific">Plasmodium ovale wallikeri</name>
    <dbReference type="NCBI Taxonomy" id="864142"/>
    <lineage>
        <taxon>Eukaryota</taxon>
        <taxon>Sar</taxon>
        <taxon>Alveolata</taxon>
        <taxon>Apicomplexa</taxon>
        <taxon>Aconoidasida</taxon>
        <taxon>Haemosporida</taxon>
        <taxon>Plasmodiidae</taxon>
        <taxon>Plasmodium</taxon>
        <taxon>Plasmodium (Plasmodium)</taxon>
    </lineage>
</organism>
<protein>
    <submittedName>
        <fullName evidence="6">Serine/threonine protein kinase, putative (ARK2)</fullName>
    </submittedName>
</protein>
<dbReference type="GO" id="GO:0004674">
    <property type="term" value="F:protein serine/threonine kinase activity"/>
    <property type="evidence" value="ECO:0007669"/>
    <property type="project" value="UniProtKB-KW"/>
</dbReference>
<keyword evidence="9" id="KW-1185">Reference proteome</keyword>
<dbReference type="Proteomes" id="UP000078555">
    <property type="component" value="Unassembled WGS sequence"/>
</dbReference>
<evidence type="ECO:0000313" key="8">
    <source>
        <dbReference type="Proteomes" id="UP000078550"/>
    </source>
</evidence>
<dbReference type="EMBL" id="FLRE01000090">
    <property type="protein sequence ID" value="SBT35013.1"/>
    <property type="molecule type" value="Genomic_DNA"/>
</dbReference>
<evidence type="ECO:0000313" key="6">
    <source>
        <dbReference type="EMBL" id="SBT34593.1"/>
    </source>
</evidence>
<evidence type="ECO:0000256" key="1">
    <source>
        <dbReference type="ARBA" id="ARBA00022527"/>
    </source>
</evidence>
<proteinExistence type="predicted"/>
<reference evidence="8 9" key="2">
    <citation type="submission" date="2016-05" db="EMBL/GenBank/DDBJ databases">
        <authorList>
            <person name="Naeem Raeece"/>
        </authorList>
    </citation>
    <scope>NUCLEOTIDE SEQUENCE [LARGE SCALE GENOMIC DNA]</scope>
</reference>
<dbReference type="InterPro" id="IPR030616">
    <property type="entry name" value="Aur-like"/>
</dbReference>
<reference evidence="6" key="1">
    <citation type="submission" date="2016-05" db="EMBL/GenBank/DDBJ databases">
        <authorList>
            <person name="Lavstsen T."/>
            <person name="Jespersen J.S."/>
        </authorList>
    </citation>
    <scope>NUCLEOTIDE SEQUENCE [LARGE SCALE GENOMIC DNA]</scope>
</reference>
<dbReference type="SUPFAM" id="SSF56112">
    <property type="entry name" value="Protein kinase-like (PK-like)"/>
    <property type="match status" value="1"/>
</dbReference>
<accession>A0A1A8YSH9</accession>
<keyword evidence="4 6" id="KW-0418">Kinase</keyword>
<gene>
    <name evidence="6" type="ORF">POVWA1_023020</name>
    <name evidence="7" type="ORF">POVWA2_022810</name>
</gene>
<dbReference type="PANTHER" id="PTHR24350">
    <property type="entry name" value="SERINE/THREONINE-PROTEIN KINASE IAL-RELATED"/>
    <property type="match status" value="1"/>
</dbReference>
<evidence type="ECO:0000313" key="9">
    <source>
        <dbReference type="Proteomes" id="UP000078555"/>
    </source>
</evidence>
<evidence type="ECO:0000256" key="2">
    <source>
        <dbReference type="ARBA" id="ARBA00022679"/>
    </source>
</evidence>
<name>A0A1A8YSH9_PLAOA</name>
<dbReference type="InterPro" id="IPR011009">
    <property type="entry name" value="Kinase-like_dom_sf"/>
</dbReference>
<dbReference type="Gene3D" id="1.10.510.10">
    <property type="entry name" value="Transferase(Phosphotransferase) domain 1"/>
    <property type="match status" value="1"/>
</dbReference>
<dbReference type="Proteomes" id="UP000078550">
    <property type="component" value="Unassembled WGS sequence"/>
</dbReference>
<keyword evidence="2" id="KW-0808">Transferase</keyword>
<evidence type="ECO:0000313" key="7">
    <source>
        <dbReference type="EMBL" id="SBT35013.1"/>
    </source>
</evidence>
<keyword evidence="3" id="KW-0547">Nucleotide-binding</keyword>
<evidence type="ECO:0000256" key="3">
    <source>
        <dbReference type="ARBA" id="ARBA00022741"/>
    </source>
</evidence>
<dbReference type="GO" id="GO:0005524">
    <property type="term" value="F:ATP binding"/>
    <property type="evidence" value="ECO:0007669"/>
    <property type="project" value="UniProtKB-KW"/>
</dbReference>